<evidence type="ECO:0000256" key="12">
    <source>
        <dbReference type="SAM" id="Coils"/>
    </source>
</evidence>
<dbReference type="InterPro" id="IPR003353">
    <property type="entry name" value="PTS_IIB_fruc"/>
</dbReference>
<accession>A0A0K1W2A7</accession>
<dbReference type="InterPro" id="IPR050864">
    <property type="entry name" value="Bacterial_PTS_Sugar_Transport"/>
</dbReference>
<evidence type="ECO:0000256" key="11">
    <source>
        <dbReference type="ARBA" id="ARBA00023136"/>
    </source>
</evidence>
<evidence type="ECO:0000256" key="8">
    <source>
        <dbReference type="ARBA" id="ARBA00022692"/>
    </source>
</evidence>
<dbReference type="SUPFAM" id="SSF52794">
    <property type="entry name" value="PTS system IIB component-like"/>
    <property type="match status" value="1"/>
</dbReference>
<dbReference type="GO" id="GO:0016301">
    <property type="term" value="F:kinase activity"/>
    <property type="evidence" value="ECO:0007669"/>
    <property type="project" value="UniProtKB-KW"/>
</dbReference>
<dbReference type="Gene3D" id="3.40.930.10">
    <property type="entry name" value="Mannitol-specific EII, Chain A"/>
    <property type="match status" value="1"/>
</dbReference>
<dbReference type="InterPro" id="IPR016152">
    <property type="entry name" value="PTrfase/Anion_transptr"/>
</dbReference>
<evidence type="ECO:0000256" key="5">
    <source>
        <dbReference type="ARBA" id="ARBA00022597"/>
    </source>
</evidence>
<feature type="transmembrane region" description="Helical" evidence="13">
    <location>
        <begin position="287"/>
        <end position="312"/>
    </location>
</feature>
<keyword evidence="6" id="KW-0808">Transferase</keyword>
<evidence type="ECO:0000259" key="16">
    <source>
        <dbReference type="PROSITE" id="PS51104"/>
    </source>
</evidence>
<dbReference type="GO" id="GO:0005351">
    <property type="term" value="F:carbohydrate:proton symporter activity"/>
    <property type="evidence" value="ECO:0007669"/>
    <property type="project" value="InterPro"/>
</dbReference>
<feature type="transmembrane region" description="Helical" evidence="13">
    <location>
        <begin position="518"/>
        <end position="538"/>
    </location>
</feature>
<keyword evidence="3" id="KW-1003">Cell membrane</keyword>
<evidence type="ECO:0000256" key="1">
    <source>
        <dbReference type="ARBA" id="ARBA00004429"/>
    </source>
</evidence>
<feature type="transmembrane region" description="Helical" evidence="13">
    <location>
        <begin position="392"/>
        <end position="411"/>
    </location>
</feature>
<dbReference type="GO" id="GO:0005886">
    <property type="term" value="C:plasma membrane"/>
    <property type="evidence" value="ECO:0007669"/>
    <property type="project" value="UniProtKB-SubCell"/>
</dbReference>
<dbReference type="CDD" id="cd05569">
    <property type="entry name" value="PTS_IIB_fructose"/>
    <property type="match status" value="1"/>
</dbReference>
<keyword evidence="4" id="KW-0597">Phosphoprotein</keyword>
<sequence>MNIKNTLVFIDTDFNNKNDLLNFVSLQAFQKNIVKDSNLLFESFINREKEASTGFEDGFAIPHAKVKNITQPSVVIVKNKNGIEWDSLDGLPIKYIICLIIPDNANEDHLNLLSSIATKLLKKEFKNDFINAKSTNELKEILLKEYKEDIKKSEIKNNKKLNIVAVTACVVGVAHTYMAEERLIEKYSIEGHNIRVETQGSKGVGTKLTQKEIDNADLVLIATDTNVDKSRFVGKNLYETKISKAVKDPLKLLDEALLNAKIYSELGSEFNNKKGIEKQNQGLIKHILAGISYMIPIIILGGICLAASLGIAKAIWGPTAGTAGPNNIEHPWNPLAVMEKIGAASFTLMIPILAAFIANSIGGRAAIAPALVGGFIGNDASNFMPLPGMPDVITPMGFIGSIIAGLLVGYFTKWVNTWKVPKSLKAAMPIFFIPIIGGVGISLLFIYVIGGPIGWIMQQFSTAIKNAYSSESIGLGLGLGLGIVLGAMAAFDMGGPINKIGFVTCVALLDSQISEPMGALAAGIPVAPLGMGLTSLIFKRFFDDQERSMGASALVMGMIGISEGAIPFAIRDPKRAITCNVLGGALAGGIAGAFRVQDNAGHGGPIVAILGAVPYGEQTIIFFIAIACGAALTTLLYGFWLLSEKGTIGSLKEAYVIYVEKTKNDYKELKLEIKNDIKLAKKNNDINSTNQLIEKLKLKNKELSDKLTLAKSVFNEIKVKDKKNTIEQKQSTKDYFIKLKQNKINKLNDIKQNIDNTKLDSKKETYSIIKQEKNKVVKNYKELYINKKIDLHIKYVNEFKSKL</sequence>
<keyword evidence="11 13" id="KW-0472">Membrane</keyword>
<keyword evidence="12" id="KW-0175">Coiled coil</keyword>
<dbReference type="NCBIfam" id="TIGR01427">
    <property type="entry name" value="PTS_IIC_fructo"/>
    <property type="match status" value="1"/>
</dbReference>
<dbReference type="Proteomes" id="UP000067476">
    <property type="component" value="Chromosome"/>
</dbReference>
<feature type="transmembrane region" description="Helical" evidence="13">
    <location>
        <begin position="620"/>
        <end position="642"/>
    </location>
</feature>
<dbReference type="STRING" id="216942.SLITO_v1c06710"/>
<dbReference type="AlphaFoldDB" id="A0A0K1W2A7"/>
<keyword evidence="7" id="KW-0598">Phosphotransferase system</keyword>
<dbReference type="PROSITE" id="PS51099">
    <property type="entry name" value="PTS_EIIB_TYPE_2"/>
    <property type="match status" value="1"/>
</dbReference>
<evidence type="ECO:0000256" key="2">
    <source>
        <dbReference type="ARBA" id="ARBA00022448"/>
    </source>
</evidence>
<dbReference type="Pfam" id="PF02302">
    <property type="entry name" value="PTS_IIB"/>
    <property type="match status" value="1"/>
</dbReference>
<evidence type="ECO:0000256" key="3">
    <source>
        <dbReference type="ARBA" id="ARBA00022475"/>
    </source>
</evidence>
<evidence type="ECO:0000259" key="14">
    <source>
        <dbReference type="PROSITE" id="PS51094"/>
    </source>
</evidence>
<evidence type="ECO:0000313" key="17">
    <source>
        <dbReference type="EMBL" id="AKX34298.1"/>
    </source>
</evidence>
<dbReference type="PROSITE" id="PS51094">
    <property type="entry name" value="PTS_EIIA_TYPE_2"/>
    <property type="match status" value="1"/>
</dbReference>
<dbReference type="Gene3D" id="3.40.50.2300">
    <property type="match status" value="1"/>
</dbReference>
<feature type="coiled-coil region" evidence="12">
    <location>
        <begin position="659"/>
        <end position="713"/>
    </location>
</feature>
<feature type="transmembrane region" description="Helical" evidence="13">
    <location>
        <begin position="431"/>
        <end position="453"/>
    </location>
</feature>
<evidence type="ECO:0000256" key="4">
    <source>
        <dbReference type="ARBA" id="ARBA00022553"/>
    </source>
</evidence>
<feature type="transmembrane region" description="Helical" evidence="13">
    <location>
        <begin position="550"/>
        <end position="570"/>
    </location>
</feature>
<dbReference type="GO" id="GO:0022877">
    <property type="term" value="F:protein-N(PI)-phosphohistidine-fructose phosphotransferase system transporter activity"/>
    <property type="evidence" value="ECO:0007669"/>
    <property type="project" value="InterPro"/>
</dbReference>
<dbReference type="InterPro" id="IPR004715">
    <property type="entry name" value="PTS_IIA_fruc"/>
</dbReference>
<feature type="coiled-coil region" evidence="12">
    <location>
        <begin position="136"/>
        <end position="163"/>
    </location>
</feature>
<dbReference type="PANTHER" id="PTHR30505:SF0">
    <property type="entry name" value="FRUCTOSE-LIKE PTS SYSTEM EIIBC COMPONENT-RELATED"/>
    <property type="match status" value="1"/>
</dbReference>
<dbReference type="InterPro" id="IPR002178">
    <property type="entry name" value="PTS_EIIA_type-2_dom"/>
</dbReference>
<feature type="transmembrane region" description="Helical" evidence="13">
    <location>
        <begin position="473"/>
        <end position="491"/>
    </location>
</feature>
<keyword evidence="5" id="KW-0762">Sugar transport</keyword>
<dbReference type="PATRIC" id="fig|216942.3.peg.681"/>
<dbReference type="OrthoDB" id="9782569at2"/>
<feature type="domain" description="PTS EIIB type-2" evidence="15">
    <location>
        <begin position="163"/>
        <end position="258"/>
    </location>
</feature>
<reference evidence="17 18" key="1">
    <citation type="journal article" date="2015" name="Genome Announc.">
        <title>Complete Genome Sequence of Spiroplasma litorale TN-1T (DSM 21781), a Bacterium Isolated from a Green-Eyed Horsefly (Tabanus nigrovittatus).</title>
        <authorList>
            <person name="Lo W.S."/>
            <person name="Lai Y.C."/>
            <person name="Lien Y.W."/>
            <person name="Wang T.H."/>
            <person name="Kuo C.H."/>
        </authorList>
    </citation>
    <scope>NUCLEOTIDE SEQUENCE [LARGE SCALE GENOMIC DNA]</scope>
    <source>
        <strain evidence="17 18">TN-1</strain>
    </source>
</reference>
<keyword evidence="9" id="KW-0418">Kinase</keyword>
<dbReference type="CDD" id="cd00211">
    <property type="entry name" value="PTS_IIA_fru"/>
    <property type="match status" value="1"/>
</dbReference>
<dbReference type="InterPro" id="IPR013014">
    <property type="entry name" value="PTS_EIIC_2"/>
</dbReference>
<dbReference type="GO" id="GO:0009401">
    <property type="term" value="P:phosphoenolpyruvate-dependent sugar phosphotransferase system"/>
    <property type="evidence" value="ECO:0007669"/>
    <property type="project" value="UniProtKB-KW"/>
</dbReference>
<dbReference type="KEGG" id="sll:SLITO_v1c06710"/>
<dbReference type="NCBIfam" id="TIGR00829">
    <property type="entry name" value="FRU"/>
    <property type="match status" value="1"/>
</dbReference>
<evidence type="ECO:0000256" key="7">
    <source>
        <dbReference type="ARBA" id="ARBA00022683"/>
    </source>
</evidence>
<keyword evidence="2" id="KW-0813">Transport</keyword>
<dbReference type="SUPFAM" id="SSF55804">
    <property type="entry name" value="Phoshotransferase/anion transport protein"/>
    <property type="match status" value="1"/>
</dbReference>
<evidence type="ECO:0000256" key="9">
    <source>
        <dbReference type="ARBA" id="ARBA00022777"/>
    </source>
</evidence>
<dbReference type="PROSITE" id="PS51104">
    <property type="entry name" value="PTS_EIIC_TYPE_2"/>
    <property type="match status" value="1"/>
</dbReference>
<gene>
    <name evidence="17" type="primary">fruA</name>
    <name evidence="17" type="ORF">SLITO_v1c06710</name>
</gene>
<dbReference type="InterPro" id="IPR003501">
    <property type="entry name" value="PTS_EIIB_2/3"/>
</dbReference>
<dbReference type="Pfam" id="PF02378">
    <property type="entry name" value="PTS_EIIC"/>
    <property type="match status" value="1"/>
</dbReference>
<keyword evidence="10 13" id="KW-1133">Transmembrane helix</keyword>
<protein>
    <submittedName>
        <fullName evidence="17">PTS system, fructose-specific IIB component</fullName>
    </submittedName>
</protein>
<keyword evidence="18" id="KW-1185">Reference proteome</keyword>
<evidence type="ECO:0000256" key="10">
    <source>
        <dbReference type="ARBA" id="ARBA00022989"/>
    </source>
</evidence>
<feature type="transmembrane region" description="Helical" evidence="13">
    <location>
        <begin position="348"/>
        <end position="372"/>
    </location>
</feature>
<feature type="transmembrane region" description="Helical" evidence="13">
    <location>
        <begin position="577"/>
        <end position="596"/>
    </location>
</feature>
<evidence type="ECO:0000256" key="13">
    <source>
        <dbReference type="SAM" id="Phobius"/>
    </source>
</evidence>
<dbReference type="NCBIfam" id="TIGR00848">
    <property type="entry name" value="fruA"/>
    <property type="match status" value="1"/>
</dbReference>
<proteinExistence type="predicted"/>
<evidence type="ECO:0000313" key="18">
    <source>
        <dbReference type="Proteomes" id="UP000067476"/>
    </source>
</evidence>
<dbReference type="InterPro" id="IPR006327">
    <property type="entry name" value="PTS_IIC_fruc"/>
</dbReference>
<feature type="domain" description="PTS EIIA type-2" evidence="14">
    <location>
        <begin position="1"/>
        <end position="145"/>
    </location>
</feature>
<dbReference type="Pfam" id="PF00359">
    <property type="entry name" value="PTS_EIIA_2"/>
    <property type="match status" value="1"/>
</dbReference>
<comment type="subcellular location">
    <subcellularLocation>
        <location evidence="1">Cell inner membrane</location>
        <topology evidence="1">Multi-pass membrane protein</topology>
    </subcellularLocation>
</comment>
<organism evidence="17 18">
    <name type="scientific">Spiroplasma litorale</name>
    <dbReference type="NCBI Taxonomy" id="216942"/>
    <lineage>
        <taxon>Bacteria</taxon>
        <taxon>Bacillati</taxon>
        <taxon>Mycoplasmatota</taxon>
        <taxon>Mollicutes</taxon>
        <taxon>Entomoplasmatales</taxon>
        <taxon>Spiroplasmataceae</taxon>
        <taxon>Spiroplasma</taxon>
    </lineage>
</organism>
<dbReference type="RefSeq" id="WP_075058395.1">
    <property type="nucleotide sequence ID" value="NZ_CP012357.1"/>
</dbReference>
<evidence type="ECO:0000256" key="6">
    <source>
        <dbReference type="ARBA" id="ARBA00022679"/>
    </source>
</evidence>
<dbReference type="PANTHER" id="PTHR30505">
    <property type="entry name" value="FRUCTOSE-LIKE PERMEASE"/>
    <property type="match status" value="1"/>
</dbReference>
<name>A0A0K1W2A7_9MOLU</name>
<dbReference type="GO" id="GO:0090563">
    <property type="term" value="F:protein-phosphocysteine-sugar phosphotransferase activity"/>
    <property type="evidence" value="ECO:0007669"/>
    <property type="project" value="TreeGrafter"/>
</dbReference>
<dbReference type="EMBL" id="CP012357">
    <property type="protein sequence ID" value="AKX34298.1"/>
    <property type="molecule type" value="Genomic_DNA"/>
</dbReference>
<dbReference type="InterPro" id="IPR036095">
    <property type="entry name" value="PTS_EIIB-like_sf"/>
</dbReference>
<feature type="domain" description="PTS EIIC type-2" evidence="16">
    <location>
        <begin position="283"/>
        <end position="648"/>
    </location>
</feature>
<dbReference type="InterPro" id="IPR013011">
    <property type="entry name" value="PTS_EIIB_2"/>
</dbReference>
<keyword evidence="8 13" id="KW-0812">Transmembrane</keyword>
<evidence type="ECO:0000259" key="15">
    <source>
        <dbReference type="PROSITE" id="PS51099"/>
    </source>
</evidence>
<dbReference type="InterPro" id="IPR003352">
    <property type="entry name" value="PTS_EIIC"/>
</dbReference>